<dbReference type="InterPro" id="IPR006565">
    <property type="entry name" value="BTP"/>
</dbReference>
<dbReference type="Gene3D" id="1.10.20.10">
    <property type="entry name" value="Histone, subunit A"/>
    <property type="match status" value="1"/>
</dbReference>
<evidence type="ECO:0000256" key="2">
    <source>
        <dbReference type="ARBA" id="ARBA00023015"/>
    </source>
</evidence>
<evidence type="ECO:0000313" key="7">
    <source>
        <dbReference type="EMBL" id="THH21366.1"/>
    </source>
</evidence>
<evidence type="ECO:0000256" key="3">
    <source>
        <dbReference type="ARBA" id="ARBA00023163"/>
    </source>
</evidence>
<dbReference type="GO" id="GO:0046982">
    <property type="term" value="F:protein heterodimerization activity"/>
    <property type="evidence" value="ECO:0007669"/>
    <property type="project" value="InterPro"/>
</dbReference>
<feature type="compositionally biased region" description="Basic and acidic residues" evidence="5">
    <location>
        <begin position="165"/>
        <end position="175"/>
    </location>
</feature>
<feature type="domain" description="Bromodomain associated" evidence="6">
    <location>
        <begin position="2"/>
        <end position="78"/>
    </location>
</feature>
<feature type="region of interest" description="Disordered" evidence="5">
    <location>
        <begin position="292"/>
        <end position="329"/>
    </location>
</feature>
<protein>
    <recommendedName>
        <fullName evidence="6">Bromodomain associated domain-containing protein</fullName>
    </recommendedName>
</protein>
<feature type="region of interest" description="Disordered" evidence="5">
    <location>
        <begin position="382"/>
        <end position="415"/>
    </location>
</feature>
<dbReference type="SUPFAM" id="SSF47113">
    <property type="entry name" value="Histone-fold"/>
    <property type="match status" value="1"/>
</dbReference>
<feature type="compositionally biased region" description="Basic and acidic residues" evidence="5">
    <location>
        <begin position="297"/>
        <end position="309"/>
    </location>
</feature>
<dbReference type="OrthoDB" id="436852at2759"/>
<name>A0A4S4M7R3_9APHY</name>
<feature type="region of interest" description="Disordered" evidence="5">
    <location>
        <begin position="156"/>
        <end position="182"/>
    </location>
</feature>
<reference evidence="7 8" key="1">
    <citation type="submission" date="2019-02" db="EMBL/GenBank/DDBJ databases">
        <title>Genome sequencing of the rare red list fungi Antrodiella citrinella (Flaviporus citrinellus).</title>
        <authorList>
            <person name="Buettner E."/>
            <person name="Kellner H."/>
        </authorList>
    </citation>
    <scope>NUCLEOTIDE SEQUENCE [LARGE SCALE GENOMIC DNA]</scope>
    <source>
        <strain evidence="7 8">DSM 108506</strain>
    </source>
</reference>
<evidence type="ECO:0000256" key="1">
    <source>
        <dbReference type="ARBA" id="ARBA00004123"/>
    </source>
</evidence>
<dbReference type="EMBL" id="SGPM01000454">
    <property type="protein sequence ID" value="THH21366.1"/>
    <property type="molecule type" value="Genomic_DNA"/>
</dbReference>
<keyword evidence="4" id="KW-0539">Nucleus</keyword>
<evidence type="ECO:0000313" key="8">
    <source>
        <dbReference type="Proteomes" id="UP000308730"/>
    </source>
</evidence>
<dbReference type="Pfam" id="PF07524">
    <property type="entry name" value="Bromo_TP"/>
    <property type="match status" value="1"/>
</dbReference>
<accession>A0A4S4M7R3</accession>
<proteinExistence type="predicted"/>
<sequence length="493" mass="54227">MDTASKKILESATLSTLHAQQFSRSSTQAHLLLTDLLSRYITLLSSTCAKYAQHAGRVGVTAKDAAAALEELGVGVEELTEYWETEGRDMARFGYSGQMSRTQRRQEELTEMRAALDVGRKEDQDDMVPLIYMPVEEEMFYSDELSGLLDEAFASEELESDSDDSSLHSPDHQDDLMDVDPLSKPLVQSPIEEQMSVSRLESERVHSPLPPALPSPLPIPDTQPALFGAYHHILTHKPSEIAPPPSQGRYKVALALVGQSENVTNPKWEPSPSLYGTSAPNTPRVATIGPTHPIIAGKEDGKGKEREGADSAAEAKLPSMPTRPLPSFDRVAPLVSTSRSRIPQLAKQLLSNPVHNRTTRLGHPPALIRGTTKLVYGPGVPAPWNSSSIPPPLPTASKPNGKEVNGKDKDKDKDDAVSAAKLLPDARLFATWNWDQKSYKEPLQAHRRGRMGSVAGSVHIVRFENEEDEWHVPQIFEKVALAEFKHESLTSMR</sequence>
<feature type="compositionally biased region" description="Basic and acidic residues" evidence="5">
    <location>
        <begin position="400"/>
        <end position="415"/>
    </location>
</feature>
<dbReference type="Proteomes" id="UP000308730">
    <property type="component" value="Unassembled WGS sequence"/>
</dbReference>
<comment type="caution">
    <text evidence="7">The sequence shown here is derived from an EMBL/GenBank/DDBJ whole genome shotgun (WGS) entry which is preliminary data.</text>
</comment>
<dbReference type="AlphaFoldDB" id="A0A4S4M7R3"/>
<dbReference type="GO" id="GO:0005634">
    <property type="term" value="C:nucleus"/>
    <property type="evidence" value="ECO:0007669"/>
    <property type="project" value="UniProtKB-SubCell"/>
</dbReference>
<evidence type="ECO:0000256" key="5">
    <source>
        <dbReference type="SAM" id="MobiDB-lite"/>
    </source>
</evidence>
<dbReference type="SMART" id="SM00576">
    <property type="entry name" value="BTP"/>
    <property type="match status" value="1"/>
</dbReference>
<evidence type="ECO:0000256" key="4">
    <source>
        <dbReference type="ARBA" id="ARBA00023242"/>
    </source>
</evidence>
<organism evidence="7 8">
    <name type="scientific">Antrodiella citrinella</name>
    <dbReference type="NCBI Taxonomy" id="2447956"/>
    <lineage>
        <taxon>Eukaryota</taxon>
        <taxon>Fungi</taxon>
        <taxon>Dikarya</taxon>
        <taxon>Basidiomycota</taxon>
        <taxon>Agaricomycotina</taxon>
        <taxon>Agaricomycetes</taxon>
        <taxon>Polyporales</taxon>
        <taxon>Steccherinaceae</taxon>
        <taxon>Antrodiella</taxon>
    </lineage>
</organism>
<dbReference type="InterPro" id="IPR009072">
    <property type="entry name" value="Histone-fold"/>
</dbReference>
<gene>
    <name evidence="7" type="ORF">EUX98_g8404</name>
</gene>
<keyword evidence="8" id="KW-1185">Reference proteome</keyword>
<evidence type="ECO:0000259" key="6">
    <source>
        <dbReference type="SMART" id="SM00576"/>
    </source>
</evidence>
<comment type="subcellular location">
    <subcellularLocation>
        <location evidence="1">Nucleus</location>
    </subcellularLocation>
</comment>
<keyword evidence="2" id="KW-0805">Transcription regulation</keyword>
<keyword evidence="3" id="KW-0804">Transcription</keyword>